<protein>
    <submittedName>
        <fullName evidence="4">Thioredoxin-like protein</fullName>
    </submittedName>
</protein>
<feature type="compositionally biased region" description="Basic and acidic residues" evidence="2">
    <location>
        <begin position="200"/>
        <end position="216"/>
    </location>
</feature>
<dbReference type="AlphaFoldDB" id="A0A6A6HKY2"/>
<accession>A0A6A6HKY2</accession>
<proteinExistence type="inferred from homology"/>
<evidence type="ECO:0000256" key="1">
    <source>
        <dbReference type="ARBA" id="ARBA00009686"/>
    </source>
</evidence>
<dbReference type="EMBL" id="ML991774">
    <property type="protein sequence ID" value="KAF2238786.1"/>
    <property type="molecule type" value="Genomic_DNA"/>
</dbReference>
<feature type="domain" description="Phosducin" evidence="3">
    <location>
        <begin position="109"/>
        <end position="318"/>
    </location>
</feature>
<dbReference type="InterPro" id="IPR036249">
    <property type="entry name" value="Thioredoxin-like_sf"/>
</dbReference>
<keyword evidence="5" id="KW-1185">Reference proteome</keyword>
<evidence type="ECO:0000313" key="5">
    <source>
        <dbReference type="Proteomes" id="UP000800092"/>
    </source>
</evidence>
<dbReference type="InterPro" id="IPR024253">
    <property type="entry name" value="Phosducin_thioredoxin-like_dom"/>
</dbReference>
<dbReference type="PANTHER" id="PTHR46052:SF1">
    <property type="entry name" value="PHOSDUCIN-LIKE PROTEIN"/>
    <property type="match status" value="1"/>
</dbReference>
<dbReference type="Pfam" id="PF02114">
    <property type="entry name" value="Phosducin"/>
    <property type="match status" value="1"/>
</dbReference>
<feature type="compositionally biased region" description="Basic and acidic residues" evidence="2">
    <location>
        <begin position="14"/>
        <end position="29"/>
    </location>
</feature>
<comment type="similarity">
    <text evidence="1">Belongs to the phosducin family.</text>
</comment>
<gene>
    <name evidence="4" type="ORF">EV356DRAFT_504097</name>
</gene>
<name>A0A6A6HKY2_VIRVR</name>
<evidence type="ECO:0000256" key="2">
    <source>
        <dbReference type="SAM" id="MobiDB-lite"/>
    </source>
</evidence>
<feature type="region of interest" description="Disordered" evidence="2">
    <location>
        <begin position="1"/>
        <end position="90"/>
    </location>
</feature>
<feature type="region of interest" description="Disordered" evidence="2">
    <location>
        <begin position="134"/>
        <end position="222"/>
    </location>
</feature>
<evidence type="ECO:0000313" key="4">
    <source>
        <dbReference type="EMBL" id="KAF2238786.1"/>
    </source>
</evidence>
<sequence length="336" mass="37484">MSTTAAQDEFDALFADKDRSSAHPEDRGNSPDSDDSLEQRRAERSRGRRISSTTAWHQNQNRRDPDLSDEDDFFDSTEKHDPASINIRNNKMAATATATYTLPPLFSEANTGPKGVIADAQSYETAKKSHYKRFSFFRNPSDSKSRSPPAPTTRRNRSADANRIGNNNEKAHASSSGDDSDGMPDEEGFLTRWRQSRLKQLQDRSKAPPPRQDRSKSRSKRVWGSLTEVDGAGYLDAIDRVMSDTVVVVLIADEESEVSRLVEGCVRMLAAAHATTRFVKLGWEDAEMERAGVPALLAYRGGEKFAGLVPVIEEIPEEEELDVRSLEAAMKRHQIL</sequence>
<dbReference type="OrthoDB" id="70588at2759"/>
<dbReference type="PANTHER" id="PTHR46052">
    <property type="entry name" value="PHOSDUCIN-LIKE PROTEIN"/>
    <property type="match status" value="1"/>
</dbReference>
<organism evidence="4 5">
    <name type="scientific">Viridothelium virens</name>
    <name type="common">Speckled blister lichen</name>
    <name type="synonym">Trypethelium virens</name>
    <dbReference type="NCBI Taxonomy" id="1048519"/>
    <lineage>
        <taxon>Eukaryota</taxon>
        <taxon>Fungi</taxon>
        <taxon>Dikarya</taxon>
        <taxon>Ascomycota</taxon>
        <taxon>Pezizomycotina</taxon>
        <taxon>Dothideomycetes</taxon>
        <taxon>Dothideomycetes incertae sedis</taxon>
        <taxon>Trypetheliales</taxon>
        <taxon>Trypetheliaceae</taxon>
        <taxon>Viridothelium</taxon>
    </lineage>
</organism>
<dbReference type="SUPFAM" id="SSF52833">
    <property type="entry name" value="Thioredoxin-like"/>
    <property type="match status" value="1"/>
</dbReference>
<dbReference type="Proteomes" id="UP000800092">
    <property type="component" value="Unassembled WGS sequence"/>
</dbReference>
<feature type="compositionally biased region" description="Acidic residues" evidence="2">
    <location>
        <begin position="178"/>
        <end position="188"/>
    </location>
</feature>
<dbReference type="InterPro" id="IPR051499">
    <property type="entry name" value="Phosducin-like_reg"/>
</dbReference>
<reference evidence="4" key="1">
    <citation type="journal article" date="2020" name="Stud. Mycol.">
        <title>101 Dothideomycetes genomes: a test case for predicting lifestyles and emergence of pathogens.</title>
        <authorList>
            <person name="Haridas S."/>
            <person name="Albert R."/>
            <person name="Binder M."/>
            <person name="Bloem J."/>
            <person name="Labutti K."/>
            <person name="Salamov A."/>
            <person name="Andreopoulos B."/>
            <person name="Baker S."/>
            <person name="Barry K."/>
            <person name="Bills G."/>
            <person name="Bluhm B."/>
            <person name="Cannon C."/>
            <person name="Castanera R."/>
            <person name="Culley D."/>
            <person name="Daum C."/>
            <person name="Ezra D."/>
            <person name="Gonzalez J."/>
            <person name="Henrissat B."/>
            <person name="Kuo A."/>
            <person name="Liang C."/>
            <person name="Lipzen A."/>
            <person name="Lutzoni F."/>
            <person name="Magnuson J."/>
            <person name="Mondo S."/>
            <person name="Nolan M."/>
            <person name="Ohm R."/>
            <person name="Pangilinan J."/>
            <person name="Park H.-J."/>
            <person name="Ramirez L."/>
            <person name="Alfaro M."/>
            <person name="Sun H."/>
            <person name="Tritt A."/>
            <person name="Yoshinaga Y."/>
            <person name="Zwiers L.-H."/>
            <person name="Turgeon B."/>
            <person name="Goodwin S."/>
            <person name="Spatafora J."/>
            <person name="Crous P."/>
            <person name="Grigoriev I."/>
        </authorList>
    </citation>
    <scope>NUCLEOTIDE SEQUENCE</scope>
    <source>
        <strain evidence="4">Tuck. ex Michener</strain>
    </source>
</reference>
<dbReference type="Gene3D" id="3.40.30.10">
    <property type="entry name" value="Glutaredoxin"/>
    <property type="match status" value="1"/>
</dbReference>
<evidence type="ECO:0000259" key="3">
    <source>
        <dbReference type="Pfam" id="PF02114"/>
    </source>
</evidence>